<gene>
    <name evidence="1" type="ORF">IX39_11575</name>
</gene>
<sequence length="76" mass="9212">MLKFTSYPHFFVDKIRRSFFIVSIFKFDKFNIFIKSKSSFNITLINQPNFKWLDSQRLNFLSLKSSFQQLMLTTDE</sequence>
<evidence type="ECO:0000313" key="2">
    <source>
        <dbReference type="Proteomes" id="UP000028713"/>
    </source>
</evidence>
<dbReference type="STRING" id="236814.IX39_11575"/>
<proteinExistence type="predicted"/>
<evidence type="ECO:0000313" key="1">
    <source>
        <dbReference type="EMBL" id="KFF01218.1"/>
    </source>
</evidence>
<reference evidence="1 2" key="1">
    <citation type="submission" date="2014-07" db="EMBL/GenBank/DDBJ databases">
        <title>Genome of Chryseobacterium formosense LMG 24722.</title>
        <authorList>
            <person name="Pipes S.E."/>
            <person name="Stropko S.J."/>
            <person name="Newman J.D."/>
        </authorList>
    </citation>
    <scope>NUCLEOTIDE SEQUENCE [LARGE SCALE GENOMIC DNA]</scope>
    <source>
        <strain evidence="1 2">LMG 24722</strain>
    </source>
</reference>
<dbReference type="Proteomes" id="UP000028713">
    <property type="component" value="Unassembled WGS sequence"/>
</dbReference>
<protein>
    <submittedName>
        <fullName evidence="1">Uncharacterized protein</fullName>
    </submittedName>
</protein>
<accession>A0A085Z9V4</accession>
<name>A0A085Z9V4_9FLAO</name>
<keyword evidence="2" id="KW-1185">Reference proteome</keyword>
<organism evidence="1 2">
    <name type="scientific">Chryseobacterium formosense</name>
    <dbReference type="NCBI Taxonomy" id="236814"/>
    <lineage>
        <taxon>Bacteria</taxon>
        <taxon>Pseudomonadati</taxon>
        <taxon>Bacteroidota</taxon>
        <taxon>Flavobacteriia</taxon>
        <taxon>Flavobacteriales</taxon>
        <taxon>Weeksellaceae</taxon>
        <taxon>Chryseobacterium group</taxon>
        <taxon>Chryseobacterium</taxon>
    </lineage>
</organism>
<comment type="caution">
    <text evidence="1">The sequence shown here is derived from an EMBL/GenBank/DDBJ whole genome shotgun (WGS) entry which is preliminary data.</text>
</comment>
<dbReference type="AlphaFoldDB" id="A0A085Z9V4"/>
<dbReference type="EMBL" id="JPRP01000001">
    <property type="protein sequence ID" value="KFF01218.1"/>
    <property type="molecule type" value="Genomic_DNA"/>
</dbReference>